<keyword evidence="1" id="KW-1133">Transmembrane helix</keyword>
<dbReference type="InterPro" id="IPR013693">
    <property type="entry name" value="SpoIID/LytB_N"/>
</dbReference>
<evidence type="ECO:0000313" key="3">
    <source>
        <dbReference type="EMBL" id="WAA09673.1"/>
    </source>
</evidence>
<feature type="transmembrane region" description="Helical" evidence="1">
    <location>
        <begin position="12"/>
        <end position="37"/>
    </location>
</feature>
<name>A0A9E8LU37_9BACI</name>
<gene>
    <name evidence="3" type="primary">spoIID</name>
    <name evidence="3" type="ORF">OE104_14330</name>
</gene>
<protein>
    <submittedName>
        <fullName evidence="3">Stage II sporulation protein D</fullName>
    </submittedName>
</protein>
<sequence length="346" mass="39068">MEREAPIILKRLKPFIVAGVVLAIATIFIPSILVLPFTSDKVSGRLKETTEEDWNTRLTEASAVEIAVYRTELDKVEHLPIEQYVVGVVASEMPANFEEEALKAQSLAARTYIIKQLVTDHDLALLKGGDVDDTESHQVYKSIDELKKQWGTDFFKNIEKIRQAVYETKGEVIVYGDEPIQASYFSTSNGFTENAEDYWKTAFPYLKSVESPWDSESPKFQDTKVIEVSEFEKILNVQLTDGQIGEITAWTDGKRVAKVKIGEKQFTGREIREKLGLNSTDFTWERKGNEIIIETKGYGHGVGMSQYGANGMAKEGKSYIDILKYYYTGVEITEATPFLENTVVKK</sequence>
<keyword evidence="4" id="KW-1185">Reference proteome</keyword>
<keyword evidence="1" id="KW-0472">Membrane</keyword>
<evidence type="ECO:0000256" key="1">
    <source>
        <dbReference type="SAM" id="Phobius"/>
    </source>
</evidence>
<dbReference type="Pfam" id="PF08486">
    <property type="entry name" value="SpoIID"/>
    <property type="match status" value="1"/>
</dbReference>
<dbReference type="PANTHER" id="PTHR30032">
    <property type="entry name" value="N-ACETYLMURAMOYL-L-ALANINE AMIDASE-RELATED"/>
    <property type="match status" value="1"/>
</dbReference>
<dbReference type="GO" id="GO:0030435">
    <property type="term" value="P:sporulation resulting in formation of a cellular spore"/>
    <property type="evidence" value="ECO:0007669"/>
    <property type="project" value="InterPro"/>
</dbReference>
<dbReference type="PANTHER" id="PTHR30032:SF4">
    <property type="entry name" value="AMIDASE ENHANCER"/>
    <property type="match status" value="1"/>
</dbReference>
<proteinExistence type="predicted"/>
<dbReference type="RefSeq" id="WP_275417456.1">
    <property type="nucleotide sequence ID" value="NZ_CP106878.1"/>
</dbReference>
<dbReference type="Proteomes" id="UP001164718">
    <property type="component" value="Chromosome"/>
</dbReference>
<evidence type="ECO:0000259" key="2">
    <source>
        <dbReference type="Pfam" id="PF08486"/>
    </source>
</evidence>
<dbReference type="GO" id="GO:0030288">
    <property type="term" value="C:outer membrane-bounded periplasmic space"/>
    <property type="evidence" value="ECO:0007669"/>
    <property type="project" value="TreeGrafter"/>
</dbReference>
<keyword evidence="1" id="KW-0812">Transmembrane</keyword>
<dbReference type="AlphaFoldDB" id="A0A9E8LU37"/>
<accession>A0A9E8LU37</accession>
<dbReference type="NCBIfam" id="TIGR02669">
    <property type="entry name" value="SpoIID_LytB"/>
    <property type="match status" value="1"/>
</dbReference>
<dbReference type="KEGG" id="faf:OE104_14330"/>
<evidence type="ECO:0000313" key="4">
    <source>
        <dbReference type="Proteomes" id="UP001164718"/>
    </source>
</evidence>
<dbReference type="EMBL" id="CP106878">
    <property type="protein sequence ID" value="WAA09673.1"/>
    <property type="molecule type" value="Genomic_DNA"/>
</dbReference>
<reference evidence="3" key="1">
    <citation type="submission" date="2022-09" db="EMBL/GenBank/DDBJ databases">
        <title>Complete Genomes of Fervidibacillus albus and Fervidibacillus halotolerans isolated from tidal flat sediments.</title>
        <authorList>
            <person name="Kwon K.K."/>
            <person name="Yang S.-H."/>
            <person name="Park M.J."/>
            <person name="Oh H.-M."/>
        </authorList>
    </citation>
    <scope>NUCLEOTIDE SEQUENCE</scope>
    <source>
        <strain evidence="3">MEBiC13591</strain>
    </source>
</reference>
<dbReference type="InterPro" id="IPR051922">
    <property type="entry name" value="Bact_Sporulation_Assoc"/>
</dbReference>
<feature type="domain" description="Sporulation stage II protein D amidase enhancer LytB N-terminal" evidence="2">
    <location>
        <begin position="69"/>
        <end position="175"/>
    </location>
</feature>
<dbReference type="InterPro" id="IPR014225">
    <property type="entry name" value="Spore_II_D_firmicutes"/>
</dbReference>
<dbReference type="NCBIfam" id="TIGR02870">
    <property type="entry name" value="spore_II_D"/>
    <property type="match status" value="1"/>
</dbReference>
<dbReference type="InterPro" id="IPR013486">
    <property type="entry name" value="SpoIID/LytB"/>
</dbReference>
<organism evidence="3 4">
    <name type="scientific">Fervidibacillus albus</name>
    <dbReference type="NCBI Taxonomy" id="2980026"/>
    <lineage>
        <taxon>Bacteria</taxon>
        <taxon>Bacillati</taxon>
        <taxon>Bacillota</taxon>
        <taxon>Bacilli</taxon>
        <taxon>Bacillales</taxon>
        <taxon>Bacillaceae</taxon>
        <taxon>Fervidibacillus</taxon>
    </lineage>
</organism>